<comment type="similarity">
    <text evidence="2">Belongs to the group II decarboxylase family.</text>
</comment>
<dbReference type="Pfam" id="PF22937">
    <property type="entry name" value="PDXDC1-like_cen2"/>
    <property type="match status" value="1"/>
</dbReference>
<evidence type="ECO:0000256" key="3">
    <source>
        <dbReference type="ARBA" id="ARBA00022793"/>
    </source>
</evidence>
<keyword evidence="3" id="KW-0210">Decarboxylase</keyword>
<sequence length="725" mass="80554">MATSGKLFTSTEQSAGDIEQSDHMKNEVFDSEKGSDHIQTSVNSKLTKDEDTSVPVMEEIGELAKDATNFLQNMLIPHSGLEEQSKKDASKSVPGPLQTSGLPFNDIEHLLEGLVLCSDEEKTNEKSRSVHLRQLDEIGKMAVMSHTLAAYISTLDTRTLRKVVTRILSDTTLWLSRLFRLFEFSAYFHDDGRQGLLKVCRMVLYVKYPKYAADGYEALYTRPPVIYISAAARIGLGHYLCSQLGLPLTCLVTVPCNTVFGSQFKMDIAALEKLIQQDLAAQRTPLLIVGHVGTPVVGHVDNLQRLQELCKTHDMWLHIDGHGLAGLCLVSVPNLPARIGDSVTLALGTWLGVPSLSYITMYKAGEPTSVHAAGLSSFNLHGRLSCLPLWVTLQGLGHEGIVQRIQHCFTLSEYFLEKLEKIPRLQILGKNRLKSKDGNFYTVQDIVSKSVSTTLLFDILASVITFQYVPEEKSQDQEELSQLAKNPDYYNNLNSWLGLVVLRDIPTIHLDILDLEQHGVALRFCPLESAHVTQMTKEDIDELYNCLQQQVAILNATVRQKDTFTKLLACHENLQLVKIANWADLCGVRFISGQLVSLLNELTDRGKEEINKINSSLVQKLKNSDSAFSLGEGDDGMLCVRFGMVTDDLDMEDLVNLVLSTGQELEESSKSALKYIPIVGLIKIFLVFQGVLKYVPIVGSLINWWQPSPKESGVKGRSFNLASGE</sequence>
<keyword evidence="10" id="KW-1185">Reference proteome</keyword>
<dbReference type="PANTHER" id="PTHR42735">
    <property type="match status" value="1"/>
</dbReference>
<keyword evidence="4" id="KW-0663">Pyridoxal phosphate</keyword>
<feature type="domain" description="PDXDC1/PDXD2 second" evidence="8">
    <location>
        <begin position="472"/>
        <end position="558"/>
    </location>
</feature>
<dbReference type="Pfam" id="PF22930">
    <property type="entry name" value="PDXDC1-like_cen"/>
    <property type="match status" value="1"/>
</dbReference>
<dbReference type="InterPro" id="IPR015424">
    <property type="entry name" value="PyrdxlP-dep_Trfase"/>
</dbReference>
<reference evidence="11" key="1">
    <citation type="submission" date="2025-08" db="UniProtKB">
        <authorList>
            <consortium name="RefSeq"/>
        </authorList>
    </citation>
    <scope>IDENTIFICATION</scope>
    <source>
        <tissue evidence="11">Muscle</tissue>
    </source>
</reference>
<dbReference type="InterPro" id="IPR002129">
    <property type="entry name" value="PyrdxlP-dep_de-COase"/>
</dbReference>
<organism evidence="10 11">
    <name type="scientific">Limulus polyphemus</name>
    <name type="common">Atlantic horseshoe crab</name>
    <dbReference type="NCBI Taxonomy" id="6850"/>
    <lineage>
        <taxon>Eukaryota</taxon>
        <taxon>Metazoa</taxon>
        <taxon>Ecdysozoa</taxon>
        <taxon>Arthropoda</taxon>
        <taxon>Chelicerata</taxon>
        <taxon>Merostomata</taxon>
        <taxon>Xiphosura</taxon>
        <taxon>Limulidae</taxon>
        <taxon>Limulus</taxon>
    </lineage>
</organism>
<dbReference type="InterPro" id="IPR055102">
    <property type="entry name" value="PDXDC1-like_3rd"/>
</dbReference>
<dbReference type="SUPFAM" id="SSF53383">
    <property type="entry name" value="PLP-dependent transferases"/>
    <property type="match status" value="1"/>
</dbReference>
<evidence type="ECO:0000313" key="10">
    <source>
        <dbReference type="Proteomes" id="UP000694941"/>
    </source>
</evidence>
<evidence type="ECO:0000313" key="11">
    <source>
        <dbReference type="RefSeq" id="XP_022238173.1"/>
    </source>
</evidence>
<dbReference type="GeneID" id="106478803"/>
<evidence type="ECO:0000256" key="2">
    <source>
        <dbReference type="ARBA" id="ARBA00009533"/>
    </source>
</evidence>
<accession>A0ABM1S3G8</accession>
<evidence type="ECO:0000259" key="8">
    <source>
        <dbReference type="Pfam" id="PF22930"/>
    </source>
</evidence>
<dbReference type="Pfam" id="PF00282">
    <property type="entry name" value="Pyridoxal_deC"/>
    <property type="match status" value="1"/>
</dbReference>
<dbReference type="InterPro" id="IPR050477">
    <property type="entry name" value="GrpII_AminoAcid_Decarb"/>
</dbReference>
<dbReference type="PANTHER" id="PTHR42735:SF1">
    <property type="entry name" value="PYRIDOXAL-DEPENDENT DECARBOXYLASE DOMAIN-CONTAINING PROTEIN 1-RELATED"/>
    <property type="match status" value="1"/>
</dbReference>
<dbReference type="InterPro" id="IPR055103">
    <property type="entry name" value="PDXDC1-like_2nd"/>
</dbReference>
<evidence type="ECO:0000256" key="1">
    <source>
        <dbReference type="ARBA" id="ARBA00001933"/>
    </source>
</evidence>
<comment type="cofactor">
    <cofactor evidence="1">
        <name>pyridoxal 5'-phosphate</name>
        <dbReference type="ChEBI" id="CHEBI:597326"/>
    </cofactor>
</comment>
<feature type="compositionally biased region" description="Basic and acidic residues" evidence="7">
    <location>
        <begin position="20"/>
        <end position="36"/>
    </location>
</feature>
<dbReference type="Proteomes" id="UP000694941">
    <property type="component" value="Unplaced"/>
</dbReference>
<dbReference type="RefSeq" id="XP_022238173.1">
    <property type="nucleotide sequence ID" value="XM_022382465.1"/>
</dbReference>
<evidence type="ECO:0000256" key="6">
    <source>
        <dbReference type="ARBA" id="ARBA00047190"/>
    </source>
</evidence>
<evidence type="ECO:0000259" key="9">
    <source>
        <dbReference type="Pfam" id="PF22937"/>
    </source>
</evidence>
<dbReference type="InterPro" id="IPR015421">
    <property type="entry name" value="PyrdxlP-dep_Trfase_major"/>
</dbReference>
<evidence type="ECO:0000256" key="4">
    <source>
        <dbReference type="ARBA" id="ARBA00022898"/>
    </source>
</evidence>
<proteinExistence type="inferred from homology"/>
<evidence type="ECO:0000256" key="7">
    <source>
        <dbReference type="SAM" id="MobiDB-lite"/>
    </source>
</evidence>
<keyword evidence="5" id="KW-0456">Lyase</keyword>
<evidence type="ECO:0000256" key="5">
    <source>
        <dbReference type="ARBA" id="ARBA00023239"/>
    </source>
</evidence>
<gene>
    <name evidence="11" type="primary">LOC106478803</name>
</gene>
<dbReference type="Gene3D" id="3.40.640.10">
    <property type="entry name" value="Type I PLP-dependent aspartate aminotransferase-like (Major domain)"/>
    <property type="match status" value="1"/>
</dbReference>
<name>A0ABM1S3G8_LIMPO</name>
<feature type="region of interest" description="Disordered" evidence="7">
    <location>
        <begin position="1"/>
        <end position="52"/>
    </location>
</feature>
<feature type="domain" description="PDXDC1-like third" evidence="9">
    <location>
        <begin position="564"/>
        <end position="670"/>
    </location>
</feature>
<protein>
    <recommendedName>
        <fullName evidence="6">Pyridoxal-dependent decarboxylase domain-containing protein 1</fullName>
    </recommendedName>
</protein>
<feature type="compositionally biased region" description="Polar residues" evidence="7">
    <location>
        <begin position="1"/>
        <end position="14"/>
    </location>
</feature>